<geneLocation type="plasmid" evidence="1">
    <name>pK204_KPC</name>
</geneLocation>
<sequence length="63" mass="7229">MGQHHPVWFRDARRRSPSRWLQQVLSGEDPGEWFAGGWSSILKEVAEATPPDNATEHTEKNDE</sequence>
<name>A0A6G9HLS1_KLEPN</name>
<protein>
    <submittedName>
        <fullName evidence="1">Uncharacterized protein</fullName>
    </submittedName>
</protein>
<reference evidence="2" key="2">
    <citation type="submission" date="2019-12" db="EMBL/GenBank/DDBJ databases">
        <title>Compelete sequence of Tn6502.</title>
        <authorList>
            <person name="Zhou D."/>
        </authorList>
    </citation>
    <scope>NUCLEOTIDE SEQUENCE</scope>
    <source>
        <strain evidence="2">08291</strain>
        <plasmid evidence="2">pW08291-KPC</plasmid>
    </source>
</reference>
<keyword evidence="1" id="KW-0614">Plasmid</keyword>
<proteinExistence type="predicted"/>
<evidence type="ECO:0000313" key="2">
    <source>
        <dbReference type="EMBL" id="QIS34738.1"/>
    </source>
</evidence>
<evidence type="ECO:0000313" key="1">
    <source>
        <dbReference type="EMBL" id="QIQ11667.1"/>
    </source>
</evidence>
<organism evidence="1">
    <name type="scientific">Klebsiella pneumoniae</name>
    <dbReference type="NCBI Taxonomy" id="573"/>
    <lineage>
        <taxon>Bacteria</taxon>
        <taxon>Pseudomonadati</taxon>
        <taxon>Pseudomonadota</taxon>
        <taxon>Gammaproteobacteria</taxon>
        <taxon>Enterobacterales</taxon>
        <taxon>Enterobacteriaceae</taxon>
        <taxon>Klebsiella/Raoultella group</taxon>
        <taxon>Klebsiella</taxon>
        <taxon>Klebsiella pneumoniae complex</taxon>
    </lineage>
</organism>
<dbReference type="EMBL" id="MK312245">
    <property type="protein sequence ID" value="QIQ11667.1"/>
    <property type="molecule type" value="Genomic_DNA"/>
</dbReference>
<dbReference type="EMBL" id="MN842295">
    <property type="protein sequence ID" value="QIS34738.1"/>
    <property type="molecule type" value="Genomic_DNA"/>
</dbReference>
<geneLocation type="plasmid" evidence="2">
    <name>pW08291-KPC</name>
</geneLocation>
<accession>A0A6G9HLS1</accession>
<reference evidence="1" key="1">
    <citation type="submission" date="2018-12" db="EMBL/GenBank/DDBJ databases">
        <authorList>
            <person name="Feng Y."/>
        </authorList>
    </citation>
    <scope>NUCLEOTIDE SEQUENCE</scope>
    <source>
        <strain evidence="1">K204</strain>
        <plasmid evidence="1">pK204_KPC</plasmid>
    </source>
</reference>
<dbReference type="AlphaFoldDB" id="A0A6G9HLS1"/>